<evidence type="ECO:0000313" key="6">
    <source>
        <dbReference type="Proteomes" id="UP000036987"/>
    </source>
</evidence>
<dbReference type="SMART" id="SM00360">
    <property type="entry name" value="RRM"/>
    <property type="match status" value="3"/>
</dbReference>
<accession>A0A0K9NQL6</accession>
<feature type="region of interest" description="Disordered" evidence="3">
    <location>
        <begin position="74"/>
        <end position="119"/>
    </location>
</feature>
<feature type="compositionally biased region" description="Polar residues" evidence="3">
    <location>
        <begin position="638"/>
        <end position="661"/>
    </location>
</feature>
<dbReference type="STRING" id="29655.A0A0K9NQL6"/>
<dbReference type="Gene3D" id="3.30.70.330">
    <property type="match status" value="3"/>
</dbReference>
<evidence type="ECO:0000259" key="4">
    <source>
        <dbReference type="PROSITE" id="PS50102"/>
    </source>
</evidence>
<dbReference type="PANTHER" id="PTHR21245">
    <property type="entry name" value="HETEROGENEOUS NUCLEAR RIBONUCLEOPROTEIN"/>
    <property type="match status" value="1"/>
</dbReference>
<dbReference type="AlphaFoldDB" id="A0A0K9NQL6"/>
<comment type="caution">
    <text evidence="5">The sequence shown here is derived from an EMBL/GenBank/DDBJ whole genome shotgun (WGS) entry which is preliminary data.</text>
</comment>
<dbReference type="GO" id="GO:0003729">
    <property type="term" value="F:mRNA binding"/>
    <property type="evidence" value="ECO:0000318"/>
    <property type="project" value="GO_Central"/>
</dbReference>
<dbReference type="PROSITE" id="PS50102">
    <property type="entry name" value="RRM"/>
    <property type="match status" value="3"/>
</dbReference>
<feature type="domain" description="RRM" evidence="4">
    <location>
        <begin position="329"/>
        <end position="409"/>
    </location>
</feature>
<feature type="region of interest" description="Disordered" evidence="3">
    <location>
        <begin position="1"/>
        <end position="49"/>
    </location>
</feature>
<dbReference type="SUPFAM" id="SSF54928">
    <property type="entry name" value="RNA-binding domain, RBD"/>
    <property type="match status" value="2"/>
</dbReference>
<keyword evidence="1 2" id="KW-0694">RNA-binding</keyword>
<dbReference type="InterPro" id="IPR000504">
    <property type="entry name" value="RRM_dom"/>
</dbReference>
<evidence type="ECO:0000256" key="3">
    <source>
        <dbReference type="SAM" id="MobiDB-lite"/>
    </source>
</evidence>
<sequence>MHPKIALKQGNFYPNSSTIPLESNHHADQSTSASATIVEDREPSDALRDISDQPVLRWGVKASRYKGEFFQEESGSELKKVLEEEPEEEPEIVEEGEGEGEGEGKGSLGWERKRGQGDGYGKMATEEEYVFREEDNYAEAMGTGLSKERRKPREFEVFIGGLDRHTTEDDLVYAFRKVGEVVDIRLVMRPLSRRGFAFVRFAKVGQARKAASELRFVEVRGNWCGVTRSNSNETLYLGNICTSWTKNDLVQEIKTYKLENLDGINLIGDSSNNSKNRGYAFLDFKTHMDALAACCKLQKEDIFLGTNYRAEVAFSKSVQPDEEAMSQVRSVFLDGLPTKWDESEIKRHFTKFGEIDYVQLACNMPTAKRKDFCFISFNNRNDALRCIEKINTDGISDGSEKISLKASLKRPERKLPLNYGIQRGYTNRKSEGFNSHGIDHSHFKRPIRTREFVSREYNDESTKHIDTFTSRHSHYRMMYPPTIDNYEDRPRKYVQRVPENFQRRSLRRDARDIHEKYEAQTSRDYTREMYRSRSRRDYIREIPENYASHSRRMCMRELPENYESSSRRVVYIRGGVPEKYENHYMRVCMDEIPEKYESHRRKGYVIEEPGNFDNRLRRNLIIRTPTAARSRSREHYVENSSRQHALGSFQDSLTTYTQPRQPYSGDEDDIYDTDCGQYDDRELETFDHPAFAGTKHQPLDPDNELPETSPIVRHHLRTLPNYSLDYERTHHGIRRYGNRYASRSTSRS</sequence>
<dbReference type="Pfam" id="PF00076">
    <property type="entry name" value="RRM_1"/>
    <property type="match status" value="3"/>
</dbReference>
<organism evidence="5 6">
    <name type="scientific">Zostera marina</name>
    <name type="common">Eelgrass</name>
    <dbReference type="NCBI Taxonomy" id="29655"/>
    <lineage>
        <taxon>Eukaryota</taxon>
        <taxon>Viridiplantae</taxon>
        <taxon>Streptophyta</taxon>
        <taxon>Embryophyta</taxon>
        <taxon>Tracheophyta</taxon>
        <taxon>Spermatophyta</taxon>
        <taxon>Magnoliopsida</taxon>
        <taxon>Liliopsida</taxon>
        <taxon>Zosteraceae</taxon>
        <taxon>Zostera</taxon>
    </lineage>
</organism>
<feature type="compositionally biased region" description="Basic and acidic residues" evidence="3">
    <location>
        <begin position="38"/>
        <end position="49"/>
    </location>
</feature>
<dbReference type="InterPro" id="IPR012677">
    <property type="entry name" value="Nucleotide-bd_a/b_plait_sf"/>
</dbReference>
<feature type="region of interest" description="Disordered" evidence="3">
    <location>
        <begin position="627"/>
        <end position="671"/>
    </location>
</feature>
<reference evidence="6" key="1">
    <citation type="journal article" date="2016" name="Nature">
        <title>The genome of the seagrass Zostera marina reveals angiosperm adaptation to the sea.</title>
        <authorList>
            <person name="Olsen J.L."/>
            <person name="Rouze P."/>
            <person name="Verhelst B."/>
            <person name="Lin Y.-C."/>
            <person name="Bayer T."/>
            <person name="Collen J."/>
            <person name="Dattolo E."/>
            <person name="De Paoli E."/>
            <person name="Dittami S."/>
            <person name="Maumus F."/>
            <person name="Michel G."/>
            <person name="Kersting A."/>
            <person name="Lauritano C."/>
            <person name="Lohaus R."/>
            <person name="Toepel M."/>
            <person name="Tonon T."/>
            <person name="Vanneste K."/>
            <person name="Amirebrahimi M."/>
            <person name="Brakel J."/>
            <person name="Bostroem C."/>
            <person name="Chovatia M."/>
            <person name="Grimwood J."/>
            <person name="Jenkins J.W."/>
            <person name="Jueterbock A."/>
            <person name="Mraz A."/>
            <person name="Stam W.T."/>
            <person name="Tice H."/>
            <person name="Bornberg-Bauer E."/>
            <person name="Green P.J."/>
            <person name="Pearson G.A."/>
            <person name="Procaccini G."/>
            <person name="Duarte C.M."/>
            <person name="Schmutz J."/>
            <person name="Reusch T.B.H."/>
            <person name="Van de Peer Y."/>
        </authorList>
    </citation>
    <scope>NUCLEOTIDE SEQUENCE [LARGE SCALE GENOMIC DNA]</scope>
    <source>
        <strain evidence="6">cv. Finnish</strain>
    </source>
</reference>
<evidence type="ECO:0000256" key="2">
    <source>
        <dbReference type="PROSITE-ProRule" id="PRU00176"/>
    </source>
</evidence>
<feature type="compositionally biased region" description="Acidic residues" evidence="3">
    <location>
        <begin position="84"/>
        <end position="101"/>
    </location>
</feature>
<name>A0A0K9NQL6_ZOSMR</name>
<dbReference type="EMBL" id="LFYR01001945">
    <property type="protein sequence ID" value="KMZ58377.1"/>
    <property type="molecule type" value="Genomic_DNA"/>
</dbReference>
<dbReference type="OrthoDB" id="3800936at2759"/>
<dbReference type="GO" id="GO:0005634">
    <property type="term" value="C:nucleus"/>
    <property type="evidence" value="ECO:0000318"/>
    <property type="project" value="GO_Central"/>
</dbReference>
<feature type="domain" description="RRM" evidence="4">
    <location>
        <begin position="233"/>
        <end position="317"/>
    </location>
</feature>
<feature type="domain" description="RRM" evidence="4">
    <location>
        <begin position="155"/>
        <end position="231"/>
    </location>
</feature>
<dbReference type="InterPro" id="IPR035979">
    <property type="entry name" value="RBD_domain_sf"/>
</dbReference>
<dbReference type="CDD" id="cd00590">
    <property type="entry name" value="RRM_SF"/>
    <property type="match status" value="3"/>
</dbReference>
<proteinExistence type="predicted"/>
<feature type="compositionally biased region" description="Polar residues" evidence="3">
    <location>
        <begin position="12"/>
        <end position="21"/>
    </location>
</feature>
<dbReference type="Proteomes" id="UP000036987">
    <property type="component" value="Unassembled WGS sequence"/>
</dbReference>
<evidence type="ECO:0000313" key="5">
    <source>
        <dbReference type="EMBL" id="KMZ58377.1"/>
    </source>
</evidence>
<protein>
    <recommendedName>
        <fullName evidence="4">RRM domain-containing protein</fullName>
    </recommendedName>
</protein>
<gene>
    <name evidence="5" type="ORF">ZOSMA_77G00360</name>
</gene>
<evidence type="ECO:0000256" key="1">
    <source>
        <dbReference type="ARBA" id="ARBA00022884"/>
    </source>
</evidence>
<keyword evidence="6" id="KW-1185">Reference proteome</keyword>